<dbReference type="OrthoDB" id="622163at2"/>
<dbReference type="Pfam" id="PF12771">
    <property type="entry name" value="SusD-like_2"/>
    <property type="match status" value="1"/>
</dbReference>
<dbReference type="SUPFAM" id="SSF48452">
    <property type="entry name" value="TPR-like"/>
    <property type="match status" value="1"/>
</dbReference>
<sequence>MKNKIIVAFIGLMSLFVFNACEDYLDVNFDPSNPQSAEGFAILPPMLGQMARGVSFDTRFVAQYTQNWAQVGTNNVWDQHGYVPANDGGGEMWRSHYWTLGKNVDVIIEQAIAKEQWDYVGVAKAVRAWSWQNLTDEHGEVILKQAWEPNRYIFDFDSQQDVYAEVDRLANEALAELNRTDGNSSVASLGRGDLVYKGDHSKWIKFTYSVLAHNAHRLTNKSNYDPAKVIEYCDKSLASNADNFNVPHAGTNSLDGNFFGPLRGNLNNFRPTVFFLGLLDGTVFNGVTDPRLPLMLTASADGVYRGVIPTRGDPTTSNTDPKRMPNLWGANPATTVSTLPGKYFFANNAVHPLVTYSEIQFIKAEAAFIKGDKALAYDAFKKGIIAHMDLAKVAAAARDAHMASAAVPQTADELKLSDIMLQKYIACWVIGSLETWVDMRRYNYSSDVYIGFEAPPALYIDNGGKLAYRFRPRFNSEYVWNRESLNTIGGNDPDYHTKPVWFAQK</sequence>
<name>F4KVX6_HALH1</name>
<gene>
    <name evidence="3" type="ordered locus">Halhy_5728</name>
</gene>
<evidence type="ECO:0008006" key="5">
    <source>
        <dbReference type="Google" id="ProtNLM"/>
    </source>
</evidence>
<dbReference type="KEGG" id="hhy:Halhy_5728"/>
<dbReference type="STRING" id="760192.Halhy_5728"/>
<dbReference type="eggNOG" id="COG0521">
    <property type="taxonomic scope" value="Bacteria"/>
</dbReference>
<organism evidence="3 4">
    <name type="scientific">Haliscomenobacter hydrossis (strain ATCC 27775 / DSM 1100 / LMG 10767 / O)</name>
    <dbReference type="NCBI Taxonomy" id="760192"/>
    <lineage>
        <taxon>Bacteria</taxon>
        <taxon>Pseudomonadati</taxon>
        <taxon>Bacteroidota</taxon>
        <taxon>Saprospiria</taxon>
        <taxon>Saprospirales</taxon>
        <taxon>Haliscomenobacteraceae</taxon>
        <taxon>Haliscomenobacter</taxon>
    </lineage>
</organism>
<evidence type="ECO:0000256" key="2">
    <source>
        <dbReference type="SAM" id="SignalP"/>
    </source>
</evidence>
<dbReference type="InterPro" id="IPR011990">
    <property type="entry name" value="TPR-like_helical_dom_sf"/>
</dbReference>
<evidence type="ECO:0000313" key="3">
    <source>
        <dbReference type="EMBL" id="AEE53551.1"/>
    </source>
</evidence>
<feature type="chain" id="PRO_5003310354" description="Lipoprotein" evidence="2">
    <location>
        <begin position="20"/>
        <end position="505"/>
    </location>
</feature>
<dbReference type="EMBL" id="CP002691">
    <property type="protein sequence ID" value="AEE53551.1"/>
    <property type="molecule type" value="Genomic_DNA"/>
</dbReference>
<keyword evidence="4" id="KW-1185">Reference proteome</keyword>
<protein>
    <recommendedName>
        <fullName evidence="5">Lipoprotein</fullName>
    </recommendedName>
</protein>
<accession>F4KVX6</accession>
<feature type="signal peptide" evidence="2">
    <location>
        <begin position="1"/>
        <end position="19"/>
    </location>
</feature>
<dbReference type="Gene3D" id="1.25.40.390">
    <property type="match status" value="1"/>
</dbReference>
<evidence type="ECO:0000313" key="4">
    <source>
        <dbReference type="Proteomes" id="UP000008461"/>
    </source>
</evidence>
<keyword evidence="2" id="KW-0732">Signal</keyword>
<dbReference type="RefSeq" id="WP_013768080.1">
    <property type="nucleotide sequence ID" value="NC_015510.1"/>
</dbReference>
<dbReference type="HOGENOM" id="CLU_025928_3_0_10"/>
<feature type="region of interest" description="Disordered" evidence="1">
    <location>
        <begin position="307"/>
        <end position="327"/>
    </location>
</feature>
<dbReference type="InterPro" id="IPR041662">
    <property type="entry name" value="SusD-like_2"/>
</dbReference>
<dbReference type="Proteomes" id="UP000008461">
    <property type="component" value="Chromosome"/>
</dbReference>
<evidence type="ECO:0000256" key="1">
    <source>
        <dbReference type="SAM" id="MobiDB-lite"/>
    </source>
</evidence>
<reference evidence="3 4" key="1">
    <citation type="journal article" date="2011" name="Stand. Genomic Sci.">
        <title>Complete genome sequence of Haliscomenobacter hydrossis type strain (O).</title>
        <authorList>
            <consortium name="US DOE Joint Genome Institute (JGI-PGF)"/>
            <person name="Daligault H."/>
            <person name="Lapidus A."/>
            <person name="Zeytun A."/>
            <person name="Nolan M."/>
            <person name="Lucas S."/>
            <person name="Del Rio T.G."/>
            <person name="Tice H."/>
            <person name="Cheng J.F."/>
            <person name="Tapia R."/>
            <person name="Han C."/>
            <person name="Goodwin L."/>
            <person name="Pitluck S."/>
            <person name="Liolios K."/>
            <person name="Pagani I."/>
            <person name="Ivanova N."/>
            <person name="Huntemann M."/>
            <person name="Mavromatis K."/>
            <person name="Mikhailova N."/>
            <person name="Pati A."/>
            <person name="Chen A."/>
            <person name="Palaniappan K."/>
            <person name="Land M."/>
            <person name="Hauser L."/>
            <person name="Brambilla E.M."/>
            <person name="Rohde M."/>
            <person name="Verbarg S."/>
            <person name="Goker M."/>
            <person name="Bristow J."/>
            <person name="Eisen J.A."/>
            <person name="Markowitz V."/>
            <person name="Hugenholtz P."/>
            <person name="Kyrpides N.C."/>
            <person name="Klenk H.P."/>
            <person name="Woyke T."/>
        </authorList>
    </citation>
    <scope>NUCLEOTIDE SEQUENCE [LARGE SCALE GENOMIC DNA]</scope>
    <source>
        <strain evidence="4">ATCC 27775 / DSM 1100 / LMG 10767 / O</strain>
    </source>
</reference>
<reference key="2">
    <citation type="submission" date="2011-04" db="EMBL/GenBank/DDBJ databases">
        <title>Complete sequence of chromosome of Haliscomenobacter hydrossis DSM 1100.</title>
        <authorList>
            <consortium name="US DOE Joint Genome Institute (JGI-PGF)"/>
            <person name="Lucas S."/>
            <person name="Han J."/>
            <person name="Lapidus A."/>
            <person name="Bruce D."/>
            <person name="Goodwin L."/>
            <person name="Pitluck S."/>
            <person name="Peters L."/>
            <person name="Kyrpides N."/>
            <person name="Mavromatis K."/>
            <person name="Ivanova N."/>
            <person name="Ovchinnikova G."/>
            <person name="Pagani I."/>
            <person name="Daligault H."/>
            <person name="Detter J.C."/>
            <person name="Han C."/>
            <person name="Land M."/>
            <person name="Hauser L."/>
            <person name="Markowitz V."/>
            <person name="Cheng J.-F."/>
            <person name="Hugenholtz P."/>
            <person name="Woyke T."/>
            <person name="Wu D."/>
            <person name="Verbarg S."/>
            <person name="Frueling A."/>
            <person name="Brambilla E."/>
            <person name="Klenk H.-P."/>
            <person name="Eisen J.A."/>
        </authorList>
    </citation>
    <scope>NUCLEOTIDE SEQUENCE</scope>
    <source>
        <strain>DSM 1100</strain>
    </source>
</reference>
<proteinExistence type="predicted"/>
<dbReference type="AlphaFoldDB" id="F4KVX6"/>